<dbReference type="InterPro" id="IPR036390">
    <property type="entry name" value="WH_DNA-bd_sf"/>
</dbReference>
<dbReference type="Proteomes" id="UP000542125">
    <property type="component" value="Unassembled WGS sequence"/>
</dbReference>
<dbReference type="RefSeq" id="WP_179583326.1">
    <property type="nucleotide sequence ID" value="NZ_JACBYR010000001.1"/>
</dbReference>
<dbReference type="GO" id="GO:0003677">
    <property type="term" value="F:DNA binding"/>
    <property type="evidence" value="ECO:0007669"/>
    <property type="project" value="UniProtKB-KW"/>
</dbReference>
<organism evidence="6 7">
    <name type="scientific">Pigmentiphaga litoralis</name>
    <dbReference type="NCBI Taxonomy" id="516702"/>
    <lineage>
        <taxon>Bacteria</taxon>
        <taxon>Pseudomonadati</taxon>
        <taxon>Pseudomonadota</taxon>
        <taxon>Betaproteobacteria</taxon>
        <taxon>Burkholderiales</taxon>
        <taxon>Alcaligenaceae</taxon>
        <taxon>Pigmentiphaga</taxon>
    </lineage>
</organism>
<proteinExistence type="inferred from homology"/>
<keyword evidence="2" id="KW-0805">Transcription regulation</keyword>
<evidence type="ECO:0000256" key="1">
    <source>
        <dbReference type="ARBA" id="ARBA00009437"/>
    </source>
</evidence>
<dbReference type="GO" id="GO:0005829">
    <property type="term" value="C:cytosol"/>
    <property type="evidence" value="ECO:0007669"/>
    <property type="project" value="TreeGrafter"/>
</dbReference>
<dbReference type="AlphaFoldDB" id="A0A7Y9LM74"/>
<dbReference type="Gene3D" id="3.40.190.10">
    <property type="entry name" value="Periplasmic binding protein-like II"/>
    <property type="match status" value="2"/>
</dbReference>
<dbReference type="InterPro" id="IPR050950">
    <property type="entry name" value="HTH-type_LysR_regulators"/>
</dbReference>
<dbReference type="PANTHER" id="PTHR30419">
    <property type="entry name" value="HTH-TYPE TRANSCRIPTIONAL REGULATOR YBHD"/>
    <property type="match status" value="1"/>
</dbReference>
<comment type="caution">
    <text evidence="6">The sequence shown here is derived from an EMBL/GenBank/DDBJ whole genome shotgun (WGS) entry which is preliminary data.</text>
</comment>
<dbReference type="SUPFAM" id="SSF46785">
    <property type="entry name" value="Winged helix' DNA-binding domain"/>
    <property type="match status" value="1"/>
</dbReference>
<dbReference type="Gene3D" id="1.10.10.10">
    <property type="entry name" value="Winged helix-like DNA-binding domain superfamily/Winged helix DNA-binding domain"/>
    <property type="match status" value="1"/>
</dbReference>
<keyword evidence="3 6" id="KW-0238">DNA-binding</keyword>
<reference evidence="6 7" key="1">
    <citation type="submission" date="2020-07" db="EMBL/GenBank/DDBJ databases">
        <title>Genomic Encyclopedia of Type Strains, Phase IV (KMG-V): Genome sequencing to study the core and pangenomes of soil and plant-associated prokaryotes.</title>
        <authorList>
            <person name="Whitman W."/>
        </authorList>
    </citation>
    <scope>NUCLEOTIDE SEQUENCE [LARGE SCALE GENOMIC DNA]</scope>
    <source>
        <strain evidence="6 7">SAS40</strain>
    </source>
</reference>
<evidence type="ECO:0000256" key="2">
    <source>
        <dbReference type="ARBA" id="ARBA00023015"/>
    </source>
</evidence>
<dbReference type="EMBL" id="JACBYR010000001">
    <property type="protein sequence ID" value="NYE81361.1"/>
    <property type="molecule type" value="Genomic_DNA"/>
</dbReference>
<evidence type="ECO:0000256" key="4">
    <source>
        <dbReference type="ARBA" id="ARBA00023163"/>
    </source>
</evidence>
<dbReference type="PRINTS" id="PR00039">
    <property type="entry name" value="HTHLYSR"/>
</dbReference>
<feature type="domain" description="HTH lysR-type" evidence="5">
    <location>
        <begin position="1"/>
        <end position="57"/>
    </location>
</feature>
<sequence length="303" mass="33268">MIRELKTFLAVVRHGTFAGAGTRIGLTQSAVSAQMQKLEDALGAPLFDRTGRSATLNPAGREAVVLAEQIVGLFSEMGARVASPMLRGVLRVGAIQTAQLGLLPDTLATLHAEHPQIAVRVVPGPSLYLLGMVDSGELDAALMVQPTFEIPHELTWMPLLYEPFHMITPKDMVSDDWRVMLETCPMVRYDRTSFGGRVVEKFLKAQQIETHDSFEVQDIEAIVRMVSRGMGVSLIPVTHARSIARDVRVLSLGQDTFYREVGLVFRPEGNKPGLTRPFVECVARTVRTMRGAHPDLKKSAAKA</sequence>
<evidence type="ECO:0000259" key="5">
    <source>
        <dbReference type="PROSITE" id="PS50931"/>
    </source>
</evidence>
<keyword evidence="4" id="KW-0804">Transcription</keyword>
<dbReference type="GO" id="GO:0003700">
    <property type="term" value="F:DNA-binding transcription factor activity"/>
    <property type="evidence" value="ECO:0007669"/>
    <property type="project" value="InterPro"/>
</dbReference>
<gene>
    <name evidence="6" type="ORF">FHW18_000632</name>
</gene>
<accession>A0A7Y9LM74</accession>
<comment type="similarity">
    <text evidence="1">Belongs to the LysR transcriptional regulatory family.</text>
</comment>
<name>A0A7Y9LM74_9BURK</name>
<dbReference type="PROSITE" id="PS50931">
    <property type="entry name" value="HTH_LYSR"/>
    <property type="match status" value="1"/>
</dbReference>
<dbReference type="Pfam" id="PF00126">
    <property type="entry name" value="HTH_1"/>
    <property type="match status" value="1"/>
</dbReference>
<keyword evidence="7" id="KW-1185">Reference proteome</keyword>
<evidence type="ECO:0000313" key="7">
    <source>
        <dbReference type="Proteomes" id="UP000542125"/>
    </source>
</evidence>
<protein>
    <submittedName>
        <fullName evidence="6">DNA-binding transcriptional LysR family regulator</fullName>
    </submittedName>
</protein>
<dbReference type="SUPFAM" id="SSF53850">
    <property type="entry name" value="Periplasmic binding protein-like II"/>
    <property type="match status" value="1"/>
</dbReference>
<evidence type="ECO:0000313" key="6">
    <source>
        <dbReference type="EMBL" id="NYE81361.1"/>
    </source>
</evidence>
<dbReference type="InterPro" id="IPR036388">
    <property type="entry name" value="WH-like_DNA-bd_sf"/>
</dbReference>
<evidence type="ECO:0000256" key="3">
    <source>
        <dbReference type="ARBA" id="ARBA00023125"/>
    </source>
</evidence>
<dbReference type="InterPro" id="IPR005119">
    <property type="entry name" value="LysR_subst-bd"/>
</dbReference>
<dbReference type="InterPro" id="IPR000847">
    <property type="entry name" value="LysR_HTH_N"/>
</dbReference>
<dbReference type="Pfam" id="PF03466">
    <property type="entry name" value="LysR_substrate"/>
    <property type="match status" value="1"/>
</dbReference>